<gene>
    <name evidence="5" type="ORF">AOB60_35650</name>
</gene>
<dbReference type="AlphaFoldDB" id="A0A2N8PDY7"/>
<evidence type="ECO:0000313" key="5">
    <source>
        <dbReference type="EMBL" id="PNE39236.1"/>
    </source>
</evidence>
<comment type="similarity">
    <text evidence="1">Belongs to the HIBADH-related family.</text>
</comment>
<dbReference type="InterPro" id="IPR015815">
    <property type="entry name" value="HIBADH-related"/>
</dbReference>
<evidence type="ECO:0000259" key="4">
    <source>
        <dbReference type="Pfam" id="PF21761"/>
    </source>
</evidence>
<sequence>MRQAPANTARPAPVSVLGLGAMGGQLARALLAAGHPTTVWNRTPAKADALVAQGARRARTVADAVAASPLAIVCVLNGEVVHRILEPVGAALSGKALVNLTSDTPERNRRAAAWAAEHGIAYLGGAMLMPPTLVGRPEATILYSGSRRAHAEHEATLKALAGRAPYLGPDAGTATAYDVALLSLYYAGLAGMVNAFALAGGEGIPAQDLAPHLDVILGQFPSVAVSMARDIDAGRYSGEADVLAIHTAGLAHIIETSRSHGINTDVLRAVKGLVDRAIAAGYGDAEFAGVIEEMRA</sequence>
<reference evidence="6" key="1">
    <citation type="submission" date="2015-09" db="EMBL/GenBank/DDBJ databases">
        <authorList>
            <person name="Graham D.E."/>
            <person name="Mahan K.M."/>
            <person name="Klingeman D.M."/>
            <person name="Fida T."/>
            <person name="Giannone R.J."/>
            <person name="Hettich R.L."/>
            <person name="Parry R.J."/>
            <person name="Spain J.C."/>
        </authorList>
    </citation>
    <scope>NUCLEOTIDE SEQUENCE [LARGE SCALE GENOMIC DNA]</scope>
    <source>
        <strain evidence="6">JCM 4701</strain>
    </source>
</reference>
<dbReference type="SUPFAM" id="SSF48179">
    <property type="entry name" value="6-phosphogluconate dehydrogenase C-terminal domain-like"/>
    <property type="match status" value="1"/>
</dbReference>
<keyword evidence="2" id="KW-0560">Oxidoreductase</keyword>
<evidence type="ECO:0000259" key="3">
    <source>
        <dbReference type="Pfam" id="PF03446"/>
    </source>
</evidence>
<dbReference type="Pfam" id="PF03446">
    <property type="entry name" value="NAD_binding_2"/>
    <property type="match status" value="1"/>
</dbReference>
<keyword evidence="6" id="KW-1185">Reference proteome</keyword>
<feature type="domain" description="NADPH-dependent reductive aminase-like C-terminal" evidence="4">
    <location>
        <begin position="170"/>
        <end position="295"/>
    </location>
</feature>
<dbReference type="InterPro" id="IPR006115">
    <property type="entry name" value="6PGDH_NADP-bd"/>
</dbReference>
<dbReference type="InterPro" id="IPR013328">
    <property type="entry name" value="6PGD_dom2"/>
</dbReference>
<evidence type="ECO:0000256" key="1">
    <source>
        <dbReference type="ARBA" id="ARBA00009080"/>
    </source>
</evidence>
<comment type="caution">
    <text evidence="5">The sequence shown here is derived from an EMBL/GenBank/DDBJ whole genome shotgun (WGS) entry which is preliminary data.</text>
</comment>
<dbReference type="InterPro" id="IPR036291">
    <property type="entry name" value="NAD(P)-bd_dom_sf"/>
</dbReference>
<evidence type="ECO:0000313" key="6">
    <source>
        <dbReference type="Proteomes" id="UP000236047"/>
    </source>
</evidence>
<dbReference type="Gene3D" id="1.10.1040.10">
    <property type="entry name" value="N-(1-d-carboxylethyl)-l-norvaline Dehydrogenase, domain 2"/>
    <property type="match status" value="1"/>
</dbReference>
<dbReference type="SUPFAM" id="SSF51735">
    <property type="entry name" value="NAD(P)-binding Rossmann-fold domains"/>
    <property type="match status" value="1"/>
</dbReference>
<dbReference type="Proteomes" id="UP000236047">
    <property type="component" value="Unassembled WGS sequence"/>
</dbReference>
<dbReference type="GO" id="GO:0050661">
    <property type="term" value="F:NADP binding"/>
    <property type="evidence" value="ECO:0007669"/>
    <property type="project" value="InterPro"/>
</dbReference>
<dbReference type="RefSeq" id="WP_073445998.1">
    <property type="nucleotide sequence ID" value="NZ_LJSN01000003.1"/>
</dbReference>
<evidence type="ECO:0000256" key="2">
    <source>
        <dbReference type="ARBA" id="ARBA00023002"/>
    </source>
</evidence>
<feature type="domain" description="6-phosphogluconate dehydrogenase NADP-binding" evidence="3">
    <location>
        <begin position="14"/>
        <end position="164"/>
    </location>
</feature>
<dbReference type="PANTHER" id="PTHR43580">
    <property type="entry name" value="OXIDOREDUCTASE GLYR1-RELATED"/>
    <property type="match status" value="1"/>
</dbReference>
<dbReference type="InterPro" id="IPR008927">
    <property type="entry name" value="6-PGluconate_DH-like_C_sf"/>
</dbReference>
<dbReference type="Pfam" id="PF21761">
    <property type="entry name" value="RedAm-like_C"/>
    <property type="match status" value="1"/>
</dbReference>
<accession>A0A2N8PDY7</accession>
<dbReference type="InterPro" id="IPR048666">
    <property type="entry name" value="RedAm-like_C"/>
</dbReference>
<dbReference type="InterPro" id="IPR051265">
    <property type="entry name" value="HIBADH-related_NP60_sf"/>
</dbReference>
<protein>
    <submittedName>
        <fullName evidence="5">Dehydrogenase</fullName>
    </submittedName>
</protein>
<name>A0A2N8PDY7_STRNR</name>
<organism evidence="5 6">
    <name type="scientific">Streptomyces noursei</name>
    <name type="common">Streptomyces albulus</name>
    <dbReference type="NCBI Taxonomy" id="1971"/>
    <lineage>
        <taxon>Bacteria</taxon>
        <taxon>Bacillati</taxon>
        <taxon>Actinomycetota</taxon>
        <taxon>Actinomycetes</taxon>
        <taxon>Kitasatosporales</taxon>
        <taxon>Streptomycetaceae</taxon>
        <taxon>Streptomyces</taxon>
    </lineage>
</organism>
<dbReference type="EMBL" id="LJSN01000003">
    <property type="protein sequence ID" value="PNE39236.1"/>
    <property type="molecule type" value="Genomic_DNA"/>
</dbReference>
<dbReference type="PIRSF" id="PIRSF000103">
    <property type="entry name" value="HIBADH"/>
    <property type="match status" value="1"/>
</dbReference>
<proteinExistence type="inferred from homology"/>
<dbReference type="Gene3D" id="3.40.50.720">
    <property type="entry name" value="NAD(P)-binding Rossmann-like Domain"/>
    <property type="match status" value="1"/>
</dbReference>
<dbReference type="GO" id="GO:0016491">
    <property type="term" value="F:oxidoreductase activity"/>
    <property type="evidence" value="ECO:0007669"/>
    <property type="project" value="UniProtKB-KW"/>
</dbReference>
<dbReference type="PANTHER" id="PTHR43580:SF2">
    <property type="entry name" value="CYTOKINE-LIKE NUCLEAR FACTOR N-PAC"/>
    <property type="match status" value="1"/>
</dbReference>